<keyword evidence="5" id="KW-0677">Repeat</keyword>
<dbReference type="PANTHER" id="PTHR45631:SF21">
    <property type="entry name" value="PROTEIN KINASE DOMAIN-CONTAINING PROTEIN"/>
    <property type="match status" value="1"/>
</dbReference>
<evidence type="ECO:0000256" key="7">
    <source>
        <dbReference type="ARBA" id="ARBA00023136"/>
    </source>
</evidence>
<dbReference type="Gene3D" id="3.30.200.20">
    <property type="entry name" value="Phosphorylase Kinase, domain 1"/>
    <property type="match status" value="1"/>
</dbReference>
<dbReference type="InterPro" id="IPR001611">
    <property type="entry name" value="Leu-rich_rpt"/>
</dbReference>
<dbReference type="InterPro" id="IPR032675">
    <property type="entry name" value="LRR_dom_sf"/>
</dbReference>
<evidence type="ECO:0000256" key="9">
    <source>
        <dbReference type="ARBA" id="ARBA00048679"/>
    </source>
</evidence>
<dbReference type="Gene3D" id="1.10.510.10">
    <property type="entry name" value="Transferase(Phosphotransferase) domain 1"/>
    <property type="match status" value="1"/>
</dbReference>
<sequence length="960" mass="105780">MMETFANRIGSKRLKKKGSGSICFVPGPVQLLVPVVFLQWLNLLLAGAFIFHNFSQANAQQSGFVSLACGASQSFTSSGIYWMPDDEYAPPGGSIYKVSNQLGTLRSFPNMTNLSTRICYSLPIPQTPPPPQGVMILVRAMFDYLDYDGLNQPPIFEVYLGPALLSKVDLTMTSGGNNDTWVVEVIFNSTETQALCLLREKGNPVISSLEVRPVINASYVGARTSATTMLRTVYRINCGASTPLRYPDDPSDRIWSSDESYFSPLTAKAINSTSNLLSVSQVHDQAPAAVLGSARVNYQNQSLTYALPLPSDLQTLMNFQFNVYFSELFNSSASLNLSVDNHLLLPQITLHPFVAVEYTNPEYSQGAWWNLTLQPMSGAPLINALEVFSSISVDPTLTVSIDVSELQAIQSNWNFSLDWVNNSDPCLPVSWEGITCTGSQVTSLDLSNMSLKGTTLDVNWVFQNLQNLDLSNNSLAGSLTKFSELSSLETLNLSNNHLTGPLKYLEGLPNLKYLNIMNNNFSGSIPPHFLDTTFTFLYTGNPCLNSSNEACQSSASPPSLPPSNIPSESKSSTSIGPIVGGTVGGVVVVAILLLLFFIFRRRRQQHRPMLVPQNSKLAVPIKDQVIELGNHTSVRLFSLKELDLATNHFRDLIGEGSFGPVFLGRLADGSEVAIKRRADTSKMGTDSFLNEVNLLSQVHHPNLVELLGYHTSYEKQNPVQMLVYEYMPGGTLMDHLYGKLAKTRPLEWRDRLSLVVGAAAGIEYLHNGSDPKIIHRDVKSSNILISSRNVAKVSDFGLSKLVVDLDKSHFTTAVKGTAGYLDPEYFNSQQLTEKSDVYSFGVVLLEILCAREPLSGNYEPDAYNLTAWARPFLQQNVPKGDYSILDPSLLNQFNPKSLEIVSNLALRCTENYGIKRPIMSEVLRELKRALAVEDGVSLEMAYKQSPRVSEEMPFSAITPR</sequence>
<dbReference type="InterPro" id="IPR008271">
    <property type="entry name" value="Ser/Thr_kinase_AS"/>
</dbReference>
<evidence type="ECO:0000313" key="13">
    <source>
        <dbReference type="EMBL" id="CAK9258947.1"/>
    </source>
</evidence>
<feature type="region of interest" description="Disordered" evidence="10">
    <location>
        <begin position="548"/>
        <end position="568"/>
    </location>
</feature>
<dbReference type="Pfam" id="PF00560">
    <property type="entry name" value="LRR_1"/>
    <property type="match status" value="1"/>
</dbReference>
<reference evidence="13" key="1">
    <citation type="submission" date="2024-02" db="EMBL/GenBank/DDBJ databases">
        <authorList>
            <consortium name="ELIXIR-Norway"/>
            <consortium name="Elixir Norway"/>
        </authorList>
    </citation>
    <scope>NUCLEOTIDE SEQUENCE</scope>
</reference>
<dbReference type="InterPro" id="IPR025875">
    <property type="entry name" value="Leu-rich_rpt_4"/>
</dbReference>
<evidence type="ECO:0000259" key="12">
    <source>
        <dbReference type="PROSITE" id="PS50011"/>
    </source>
</evidence>
<evidence type="ECO:0000256" key="10">
    <source>
        <dbReference type="SAM" id="MobiDB-lite"/>
    </source>
</evidence>
<dbReference type="InterPro" id="IPR001245">
    <property type="entry name" value="Ser-Thr/Tyr_kinase_cat_dom"/>
</dbReference>
<keyword evidence="6 11" id="KW-1133">Transmembrane helix</keyword>
<dbReference type="SUPFAM" id="SSF52058">
    <property type="entry name" value="L domain-like"/>
    <property type="match status" value="1"/>
</dbReference>
<comment type="catalytic activity">
    <reaction evidence="8">
        <text>L-threonyl-[protein] + ATP = O-phospho-L-threonyl-[protein] + ADP + H(+)</text>
        <dbReference type="Rhea" id="RHEA:46608"/>
        <dbReference type="Rhea" id="RHEA-COMP:11060"/>
        <dbReference type="Rhea" id="RHEA-COMP:11605"/>
        <dbReference type="ChEBI" id="CHEBI:15378"/>
        <dbReference type="ChEBI" id="CHEBI:30013"/>
        <dbReference type="ChEBI" id="CHEBI:30616"/>
        <dbReference type="ChEBI" id="CHEBI:61977"/>
        <dbReference type="ChEBI" id="CHEBI:456216"/>
        <dbReference type="EC" id="2.7.11.1"/>
    </reaction>
</comment>
<evidence type="ECO:0000256" key="4">
    <source>
        <dbReference type="ARBA" id="ARBA00022692"/>
    </source>
</evidence>
<dbReference type="Pfam" id="PF12819">
    <property type="entry name" value="Malectin_like"/>
    <property type="match status" value="1"/>
</dbReference>
<keyword evidence="7 11" id="KW-0472">Membrane</keyword>
<evidence type="ECO:0000256" key="5">
    <source>
        <dbReference type="ARBA" id="ARBA00022737"/>
    </source>
</evidence>
<proteinExistence type="predicted"/>
<evidence type="ECO:0000256" key="1">
    <source>
        <dbReference type="ARBA" id="ARBA00004167"/>
    </source>
</evidence>
<feature type="transmembrane region" description="Helical" evidence="11">
    <location>
        <begin position="575"/>
        <end position="599"/>
    </location>
</feature>
<keyword evidence="4 11" id="KW-0812">Transmembrane</keyword>
<dbReference type="PRINTS" id="PR00019">
    <property type="entry name" value="LEURICHRPT"/>
</dbReference>
<keyword evidence="14" id="KW-1185">Reference proteome</keyword>
<organism evidence="13 14">
    <name type="scientific">Sphagnum jensenii</name>
    <dbReference type="NCBI Taxonomy" id="128206"/>
    <lineage>
        <taxon>Eukaryota</taxon>
        <taxon>Viridiplantae</taxon>
        <taxon>Streptophyta</taxon>
        <taxon>Embryophyta</taxon>
        <taxon>Bryophyta</taxon>
        <taxon>Sphagnophytina</taxon>
        <taxon>Sphagnopsida</taxon>
        <taxon>Sphagnales</taxon>
        <taxon>Sphagnaceae</taxon>
        <taxon>Sphagnum</taxon>
    </lineage>
</organism>
<evidence type="ECO:0000256" key="3">
    <source>
        <dbReference type="ARBA" id="ARBA00022614"/>
    </source>
</evidence>
<dbReference type="PANTHER" id="PTHR45631">
    <property type="entry name" value="OS07G0107800 PROTEIN-RELATED"/>
    <property type="match status" value="1"/>
</dbReference>
<accession>A0ABP0VXP2</accession>
<dbReference type="EMBL" id="OZ020107">
    <property type="protein sequence ID" value="CAK9258947.1"/>
    <property type="molecule type" value="Genomic_DNA"/>
</dbReference>
<dbReference type="Gene3D" id="3.80.10.10">
    <property type="entry name" value="Ribonuclease Inhibitor"/>
    <property type="match status" value="1"/>
</dbReference>
<dbReference type="PROSITE" id="PS50011">
    <property type="entry name" value="PROTEIN_KINASE_DOM"/>
    <property type="match status" value="1"/>
</dbReference>
<comment type="catalytic activity">
    <reaction evidence="9">
        <text>L-seryl-[protein] + ATP = O-phospho-L-seryl-[protein] + ADP + H(+)</text>
        <dbReference type="Rhea" id="RHEA:17989"/>
        <dbReference type="Rhea" id="RHEA-COMP:9863"/>
        <dbReference type="Rhea" id="RHEA-COMP:11604"/>
        <dbReference type="ChEBI" id="CHEBI:15378"/>
        <dbReference type="ChEBI" id="CHEBI:29999"/>
        <dbReference type="ChEBI" id="CHEBI:30616"/>
        <dbReference type="ChEBI" id="CHEBI:83421"/>
        <dbReference type="ChEBI" id="CHEBI:456216"/>
        <dbReference type="EC" id="2.7.11.1"/>
    </reaction>
</comment>
<comment type="subcellular location">
    <subcellularLocation>
        <location evidence="1">Membrane</location>
        <topology evidence="1">Single-pass membrane protein</topology>
    </subcellularLocation>
</comment>
<dbReference type="InterPro" id="IPR000719">
    <property type="entry name" value="Prot_kinase_dom"/>
</dbReference>
<dbReference type="InterPro" id="IPR024788">
    <property type="entry name" value="Malectin-like_Carb-bd_dom"/>
</dbReference>
<evidence type="ECO:0000256" key="2">
    <source>
        <dbReference type="ARBA" id="ARBA00012513"/>
    </source>
</evidence>
<gene>
    <name evidence="13" type="ORF">CSSPJE1EN1_LOCUS4425</name>
</gene>
<dbReference type="Pfam" id="PF07714">
    <property type="entry name" value="PK_Tyr_Ser-Thr"/>
    <property type="match status" value="1"/>
</dbReference>
<evidence type="ECO:0000256" key="11">
    <source>
        <dbReference type="SAM" id="Phobius"/>
    </source>
</evidence>
<keyword evidence="3" id="KW-0433">Leucine-rich repeat</keyword>
<evidence type="ECO:0000256" key="6">
    <source>
        <dbReference type="ARBA" id="ARBA00022989"/>
    </source>
</evidence>
<dbReference type="Gene3D" id="2.60.120.430">
    <property type="entry name" value="Galactose-binding lectin"/>
    <property type="match status" value="1"/>
</dbReference>
<dbReference type="SMART" id="SM00220">
    <property type="entry name" value="S_TKc"/>
    <property type="match status" value="1"/>
</dbReference>
<evidence type="ECO:0000313" key="14">
    <source>
        <dbReference type="Proteomes" id="UP001497444"/>
    </source>
</evidence>
<dbReference type="SUPFAM" id="SSF56112">
    <property type="entry name" value="Protein kinase-like (PK-like)"/>
    <property type="match status" value="1"/>
</dbReference>
<dbReference type="InterPro" id="IPR011009">
    <property type="entry name" value="Kinase-like_dom_sf"/>
</dbReference>
<dbReference type="PROSITE" id="PS51450">
    <property type="entry name" value="LRR"/>
    <property type="match status" value="2"/>
</dbReference>
<dbReference type="Pfam" id="PF12799">
    <property type="entry name" value="LRR_4"/>
    <property type="match status" value="1"/>
</dbReference>
<feature type="domain" description="Protein kinase" evidence="12">
    <location>
        <begin position="647"/>
        <end position="930"/>
    </location>
</feature>
<feature type="transmembrane region" description="Helical" evidence="11">
    <location>
        <begin position="21"/>
        <end position="51"/>
    </location>
</feature>
<name>A0ABP0VXP2_9BRYO</name>
<dbReference type="PROSITE" id="PS00108">
    <property type="entry name" value="PROTEIN_KINASE_ST"/>
    <property type="match status" value="1"/>
</dbReference>
<dbReference type="Proteomes" id="UP001497444">
    <property type="component" value="Chromosome 12"/>
</dbReference>
<dbReference type="EC" id="2.7.11.1" evidence="2"/>
<protein>
    <recommendedName>
        <fullName evidence="2">non-specific serine/threonine protein kinase</fullName>
        <ecNumber evidence="2">2.7.11.1</ecNumber>
    </recommendedName>
</protein>
<evidence type="ECO:0000256" key="8">
    <source>
        <dbReference type="ARBA" id="ARBA00047899"/>
    </source>
</evidence>